<gene>
    <name evidence="2" type="ORF">G7B40_025480</name>
</gene>
<dbReference type="RefSeq" id="WP_208344357.1">
    <property type="nucleotide sequence ID" value="NZ_CAWQFN010000494.1"/>
</dbReference>
<dbReference type="Proteomes" id="UP000667802">
    <property type="component" value="Unassembled WGS sequence"/>
</dbReference>
<keyword evidence="1" id="KW-0812">Transmembrane</keyword>
<organism evidence="2 3">
    <name type="scientific">Aetokthonos hydrillicola Thurmond2011</name>
    <dbReference type="NCBI Taxonomy" id="2712845"/>
    <lineage>
        <taxon>Bacteria</taxon>
        <taxon>Bacillati</taxon>
        <taxon>Cyanobacteriota</taxon>
        <taxon>Cyanophyceae</taxon>
        <taxon>Nostocales</taxon>
        <taxon>Hapalosiphonaceae</taxon>
        <taxon>Aetokthonos</taxon>
    </lineage>
</organism>
<dbReference type="AlphaFoldDB" id="A0AAP5MCC6"/>
<keyword evidence="1" id="KW-0472">Membrane</keyword>
<dbReference type="Pfam" id="PF07843">
    <property type="entry name" value="DUF1634"/>
    <property type="match status" value="1"/>
</dbReference>
<dbReference type="InterPro" id="IPR012861">
    <property type="entry name" value="DUF1634"/>
</dbReference>
<evidence type="ECO:0000313" key="2">
    <source>
        <dbReference type="EMBL" id="MDR9897889.1"/>
    </source>
</evidence>
<evidence type="ECO:0000256" key="1">
    <source>
        <dbReference type="SAM" id="Phobius"/>
    </source>
</evidence>
<sequence length="129" mass="14364">MVQLGRRWNEYRIEQFVGNLLRFGVLFATTVVLVGGVLYLIRYGNNPANYRFFQGEPADFRSLEGVGTAVLSGGRRGIIQFGLLLLIATPVARVLFSLFAFVRQRNLTYIIVTLIVLAGLIYSLFGATS</sequence>
<keyword evidence="1" id="KW-1133">Transmembrane helix</keyword>
<keyword evidence="3" id="KW-1185">Reference proteome</keyword>
<reference evidence="3" key="1">
    <citation type="journal article" date="2021" name="Science">
        <title>Hunting the eagle killer: A cyanobacterial neurotoxin causes vacuolar myelinopathy.</title>
        <authorList>
            <person name="Breinlinger S."/>
            <person name="Phillips T.J."/>
            <person name="Haram B.N."/>
            <person name="Mares J."/>
            <person name="Martinez Yerena J.A."/>
            <person name="Hrouzek P."/>
            <person name="Sobotka R."/>
            <person name="Henderson W.M."/>
            <person name="Schmieder P."/>
            <person name="Williams S.M."/>
            <person name="Lauderdale J.D."/>
            <person name="Wilde H.D."/>
            <person name="Gerrin W."/>
            <person name="Kust A."/>
            <person name="Washington J.W."/>
            <person name="Wagner C."/>
            <person name="Geier B."/>
            <person name="Liebeke M."/>
            <person name="Enke H."/>
            <person name="Niedermeyer T.H.J."/>
            <person name="Wilde S.B."/>
        </authorList>
    </citation>
    <scope>NUCLEOTIDE SEQUENCE [LARGE SCALE GENOMIC DNA]</scope>
    <source>
        <strain evidence="3">Thurmond2011</strain>
    </source>
</reference>
<protein>
    <submittedName>
        <fullName evidence="2">DUF1634 domain-containing protein</fullName>
    </submittedName>
</protein>
<feature type="transmembrane region" description="Helical" evidence="1">
    <location>
        <begin position="107"/>
        <end position="125"/>
    </location>
</feature>
<feature type="transmembrane region" description="Helical" evidence="1">
    <location>
        <begin position="81"/>
        <end position="101"/>
    </location>
</feature>
<feature type="transmembrane region" description="Helical" evidence="1">
    <location>
        <begin position="20"/>
        <end position="41"/>
    </location>
</feature>
<comment type="caution">
    <text evidence="2">The sequence shown here is derived from an EMBL/GenBank/DDBJ whole genome shotgun (WGS) entry which is preliminary data.</text>
</comment>
<proteinExistence type="predicted"/>
<accession>A0AAP5MCC6</accession>
<name>A0AAP5MCC6_9CYAN</name>
<dbReference type="EMBL" id="JAALHA020000014">
    <property type="protein sequence ID" value="MDR9897889.1"/>
    <property type="molecule type" value="Genomic_DNA"/>
</dbReference>
<evidence type="ECO:0000313" key="3">
    <source>
        <dbReference type="Proteomes" id="UP000667802"/>
    </source>
</evidence>